<organism evidence="2 3">
    <name type="scientific">Piscibacillus halophilus</name>
    <dbReference type="NCBI Taxonomy" id="571933"/>
    <lineage>
        <taxon>Bacteria</taxon>
        <taxon>Bacillati</taxon>
        <taxon>Bacillota</taxon>
        <taxon>Bacilli</taxon>
        <taxon>Bacillales</taxon>
        <taxon>Bacillaceae</taxon>
        <taxon>Piscibacillus</taxon>
    </lineage>
</organism>
<feature type="compositionally biased region" description="Polar residues" evidence="1">
    <location>
        <begin position="52"/>
        <end position="65"/>
    </location>
</feature>
<protein>
    <submittedName>
        <fullName evidence="2">Uncharacterized protein</fullName>
    </submittedName>
</protein>
<dbReference type="AlphaFoldDB" id="A0A1H9B969"/>
<feature type="region of interest" description="Disordered" evidence="1">
    <location>
        <begin position="44"/>
        <end position="92"/>
    </location>
</feature>
<evidence type="ECO:0000313" key="2">
    <source>
        <dbReference type="EMBL" id="SEP85233.1"/>
    </source>
</evidence>
<dbReference type="RefSeq" id="WP_091772566.1">
    <property type="nucleotide sequence ID" value="NZ_CAESCL010000039.1"/>
</dbReference>
<evidence type="ECO:0000256" key="1">
    <source>
        <dbReference type="SAM" id="MobiDB-lite"/>
    </source>
</evidence>
<name>A0A1H9B969_9BACI</name>
<reference evidence="2 3" key="1">
    <citation type="submission" date="2016-10" db="EMBL/GenBank/DDBJ databases">
        <authorList>
            <person name="de Groot N.N."/>
        </authorList>
    </citation>
    <scope>NUCLEOTIDE SEQUENCE [LARGE SCALE GENOMIC DNA]</scope>
    <source>
        <strain evidence="2 3">DSM 21633</strain>
    </source>
</reference>
<proteinExistence type="predicted"/>
<dbReference type="STRING" id="571933.SAMN05216362_103161"/>
<dbReference type="OrthoDB" id="2706316at2"/>
<dbReference type="EMBL" id="FOES01000003">
    <property type="protein sequence ID" value="SEP85233.1"/>
    <property type="molecule type" value="Genomic_DNA"/>
</dbReference>
<evidence type="ECO:0000313" key="3">
    <source>
        <dbReference type="Proteomes" id="UP000199427"/>
    </source>
</evidence>
<sequence>MGYLLPVDFHQYSQYQSRHISNKRRSNVALERVFRTEFQEIKRHNREKQFNHKPTSGQKNSVYQSDRSKYVSKNPEELAEITGKGQHFSESI</sequence>
<keyword evidence="3" id="KW-1185">Reference proteome</keyword>
<dbReference type="Proteomes" id="UP000199427">
    <property type="component" value="Unassembled WGS sequence"/>
</dbReference>
<gene>
    <name evidence="2" type="ORF">SAMN05216362_103161</name>
</gene>
<accession>A0A1H9B969</accession>